<dbReference type="Proteomes" id="UP000069272">
    <property type="component" value="Unassembled WGS sequence"/>
</dbReference>
<reference evidence="1" key="2">
    <citation type="submission" date="2022-08" db="UniProtKB">
        <authorList>
            <consortium name="EnsemblMetazoa"/>
        </authorList>
    </citation>
    <scope>IDENTIFICATION</scope>
    <source>
        <strain evidence="1">STECLA/ALBI9_A</strain>
    </source>
</reference>
<accession>A0A182FMP2</accession>
<sequence>WLSCDHRRYPPFVKLRIGAWNDNVAIRRFNASRGWPTEFASDRGANYIGAARELSTAFNRLTVHVARTVNSPGGSHFGEYWERRVRSAKKAPDRMELPRAPREEVLLTTLKEAEMIINSRPLTYLPLEDEDGIPITPNHILFGSSNGDKLPIRLDESATAAAASCTLRYATALRYASQLWKHWWFDPAVSLTVGNIVIVIDTYDIVNNLPRDEWPKDRVVEAEQSTL</sequence>
<reference evidence="2" key="1">
    <citation type="journal article" date="2017" name="G3 (Bethesda)">
        <title>The Physical Genome Mapping of Anopheles albimanus Corrected Scaffold Misassemblies and Identified Interarm Rearrangements in Genus Anopheles.</title>
        <authorList>
            <person name="Artemov G.N."/>
            <person name="Peery A.N."/>
            <person name="Jiang X."/>
            <person name="Tu Z."/>
            <person name="Stegniy V.N."/>
            <person name="Sharakhova M.V."/>
            <person name="Sharakhov I.V."/>
        </authorList>
    </citation>
    <scope>NUCLEOTIDE SEQUENCE [LARGE SCALE GENOMIC DNA]</scope>
    <source>
        <strain evidence="2">STECLA/ALBI9_A</strain>
    </source>
</reference>
<dbReference type="STRING" id="7167.A0A182FMP2"/>
<dbReference type="InterPro" id="IPR036397">
    <property type="entry name" value="RNaseH_sf"/>
</dbReference>
<protein>
    <submittedName>
        <fullName evidence="1">Uncharacterized protein</fullName>
    </submittedName>
</protein>
<dbReference type="Gene3D" id="3.30.420.10">
    <property type="entry name" value="Ribonuclease H-like superfamily/Ribonuclease H"/>
    <property type="match status" value="1"/>
</dbReference>
<dbReference type="PANTHER" id="PTHR47331">
    <property type="entry name" value="PHD-TYPE DOMAIN-CONTAINING PROTEIN"/>
    <property type="match status" value="1"/>
</dbReference>
<dbReference type="AlphaFoldDB" id="A0A182FMP2"/>
<dbReference type="VEuPathDB" id="VectorBase:AALB007802"/>
<organism evidence="1 2">
    <name type="scientific">Anopheles albimanus</name>
    <name type="common">New world malaria mosquito</name>
    <dbReference type="NCBI Taxonomy" id="7167"/>
    <lineage>
        <taxon>Eukaryota</taxon>
        <taxon>Metazoa</taxon>
        <taxon>Ecdysozoa</taxon>
        <taxon>Arthropoda</taxon>
        <taxon>Hexapoda</taxon>
        <taxon>Insecta</taxon>
        <taxon>Pterygota</taxon>
        <taxon>Neoptera</taxon>
        <taxon>Endopterygota</taxon>
        <taxon>Diptera</taxon>
        <taxon>Nematocera</taxon>
        <taxon>Culicoidea</taxon>
        <taxon>Culicidae</taxon>
        <taxon>Anophelinae</taxon>
        <taxon>Anopheles</taxon>
    </lineage>
</organism>
<dbReference type="PANTHER" id="PTHR47331:SF1">
    <property type="entry name" value="GAG-LIKE PROTEIN"/>
    <property type="match status" value="1"/>
</dbReference>
<evidence type="ECO:0000313" key="1">
    <source>
        <dbReference type="EnsemblMetazoa" id="AALB007802-PA"/>
    </source>
</evidence>
<dbReference type="EnsemblMetazoa" id="AALB007802-RA">
    <property type="protein sequence ID" value="AALB007802-PA"/>
    <property type="gene ID" value="AALB007802"/>
</dbReference>
<keyword evidence="2" id="KW-1185">Reference proteome</keyword>
<dbReference type="VEuPathDB" id="VectorBase:AALB20_038755"/>
<name>A0A182FMP2_ANOAL</name>
<dbReference type="GO" id="GO:0003676">
    <property type="term" value="F:nucleic acid binding"/>
    <property type="evidence" value="ECO:0007669"/>
    <property type="project" value="InterPro"/>
</dbReference>
<evidence type="ECO:0000313" key="2">
    <source>
        <dbReference type="Proteomes" id="UP000069272"/>
    </source>
</evidence>
<proteinExistence type="predicted"/>